<keyword evidence="7" id="KW-1185">Reference proteome</keyword>
<protein>
    <recommendedName>
        <fullName evidence="8">Apple domain-containing protein</fullName>
    </recommendedName>
</protein>
<evidence type="ECO:0000256" key="2">
    <source>
        <dbReference type="ARBA" id="ARBA00023157"/>
    </source>
</evidence>
<proteinExistence type="predicted"/>
<accession>A0A5D3AB91</accession>
<gene>
    <name evidence="6" type="ORF">E1A91_A01G035400v1</name>
</gene>
<dbReference type="PROSITE" id="PS50927">
    <property type="entry name" value="BULB_LECTIN"/>
    <property type="match status" value="1"/>
</dbReference>
<keyword evidence="3" id="KW-0325">Glycoprotein</keyword>
<evidence type="ECO:0008006" key="8">
    <source>
        <dbReference type="Google" id="ProtNLM"/>
    </source>
</evidence>
<dbReference type="Proteomes" id="UP000323597">
    <property type="component" value="Chromosome A01"/>
</dbReference>
<feature type="domain" description="Apple" evidence="5">
    <location>
        <begin position="140"/>
        <end position="224"/>
    </location>
</feature>
<dbReference type="PANTHER" id="PTHR32444:SF198">
    <property type="entry name" value="BULB-TYPE LECTIN DOMAIN-CONTAINING PROTEIN"/>
    <property type="match status" value="1"/>
</dbReference>
<keyword evidence="1" id="KW-0732">Signal</keyword>
<feature type="domain" description="Bulb-type lectin" evidence="4">
    <location>
        <begin position="1"/>
        <end position="102"/>
    </location>
</feature>
<dbReference type="PROSITE" id="PS50948">
    <property type="entry name" value="PAN"/>
    <property type="match status" value="1"/>
</dbReference>
<dbReference type="SUPFAM" id="SSF51110">
    <property type="entry name" value="alpha-D-mannose-specific plant lectins"/>
    <property type="match status" value="1"/>
</dbReference>
<dbReference type="Pfam" id="PF08276">
    <property type="entry name" value="PAN_2"/>
    <property type="match status" value="1"/>
</dbReference>
<dbReference type="InterPro" id="IPR036426">
    <property type="entry name" value="Bulb-type_lectin_dom_sf"/>
</dbReference>
<name>A0A5D3AB91_GOSMU</name>
<dbReference type="AlphaFoldDB" id="A0A5D3AB91"/>
<dbReference type="PANTHER" id="PTHR32444">
    <property type="entry name" value="BULB-TYPE LECTIN DOMAIN-CONTAINING PROTEIN"/>
    <property type="match status" value="1"/>
</dbReference>
<dbReference type="InterPro" id="IPR003609">
    <property type="entry name" value="Pan_app"/>
</dbReference>
<evidence type="ECO:0000256" key="1">
    <source>
        <dbReference type="ARBA" id="ARBA00022729"/>
    </source>
</evidence>
<reference evidence="6 7" key="1">
    <citation type="submission" date="2019-07" db="EMBL/GenBank/DDBJ databases">
        <title>WGS assembly of Gossypium mustelinum.</title>
        <authorList>
            <person name="Chen Z.J."/>
            <person name="Sreedasyam A."/>
            <person name="Ando A."/>
            <person name="Song Q."/>
            <person name="De L."/>
            <person name="Hulse-Kemp A."/>
            <person name="Ding M."/>
            <person name="Ye W."/>
            <person name="Kirkbride R."/>
            <person name="Jenkins J."/>
            <person name="Plott C."/>
            <person name="Lovell J."/>
            <person name="Lin Y.-M."/>
            <person name="Vaughn R."/>
            <person name="Liu B."/>
            <person name="Li W."/>
            <person name="Simpson S."/>
            <person name="Scheffler B."/>
            <person name="Saski C."/>
            <person name="Grover C."/>
            <person name="Hu G."/>
            <person name="Conover J."/>
            <person name="Carlson J."/>
            <person name="Shu S."/>
            <person name="Boston L."/>
            <person name="Williams M."/>
            <person name="Peterson D."/>
            <person name="Mcgee K."/>
            <person name="Jones D."/>
            <person name="Wendel J."/>
            <person name="Stelly D."/>
            <person name="Grimwood J."/>
            <person name="Schmutz J."/>
        </authorList>
    </citation>
    <scope>NUCLEOTIDE SEQUENCE [LARGE SCALE GENOMIC DNA]</scope>
    <source>
        <strain evidence="6">1408120.09</strain>
    </source>
</reference>
<dbReference type="SMART" id="SM00473">
    <property type="entry name" value="PAN_AP"/>
    <property type="match status" value="1"/>
</dbReference>
<dbReference type="CDD" id="cd01098">
    <property type="entry name" value="PAN_AP_plant"/>
    <property type="match status" value="1"/>
</dbReference>
<evidence type="ECO:0000259" key="5">
    <source>
        <dbReference type="PROSITE" id="PS50948"/>
    </source>
</evidence>
<dbReference type="Gene3D" id="2.90.10.10">
    <property type="entry name" value="Bulb-type lectin domain"/>
    <property type="match status" value="1"/>
</dbReference>
<evidence type="ECO:0000313" key="7">
    <source>
        <dbReference type="Proteomes" id="UP000323597"/>
    </source>
</evidence>
<dbReference type="EMBL" id="CM017636">
    <property type="protein sequence ID" value="TYJ48078.1"/>
    <property type="molecule type" value="Genomic_DNA"/>
</dbReference>
<sequence>MSCFYLLFATALDTITPSKSIKEPEFIISRNVANRNRPLKDSSGILNISDDGNLVVLNGKTETLWSSNVTNTAPNATTAQLSDLGNLIVMFYGKCGEFGICNSTKRPTCSCLKGSKPRNAEEWSRGNWSSGCFRTTPLQCQRDNNNGSGAGQGDDRFLEMKMIKVPAFPDRSSIVNDQCKDQCLKNCSCVAYTYDSGIGCMMWSGDLIDVQESSRGVDLYIRLPASELVKFS</sequence>
<dbReference type="InterPro" id="IPR001480">
    <property type="entry name" value="Bulb-type_lectin_dom"/>
</dbReference>
<dbReference type="Pfam" id="PF01453">
    <property type="entry name" value="B_lectin"/>
    <property type="match status" value="1"/>
</dbReference>
<evidence type="ECO:0000259" key="4">
    <source>
        <dbReference type="PROSITE" id="PS50927"/>
    </source>
</evidence>
<evidence type="ECO:0000313" key="6">
    <source>
        <dbReference type="EMBL" id="TYJ48078.1"/>
    </source>
</evidence>
<keyword evidence="2" id="KW-1015">Disulfide bond</keyword>
<organism evidence="6 7">
    <name type="scientific">Gossypium mustelinum</name>
    <name type="common">Cotton</name>
    <name type="synonym">Gossypium caicoense</name>
    <dbReference type="NCBI Taxonomy" id="34275"/>
    <lineage>
        <taxon>Eukaryota</taxon>
        <taxon>Viridiplantae</taxon>
        <taxon>Streptophyta</taxon>
        <taxon>Embryophyta</taxon>
        <taxon>Tracheophyta</taxon>
        <taxon>Spermatophyta</taxon>
        <taxon>Magnoliopsida</taxon>
        <taxon>eudicotyledons</taxon>
        <taxon>Gunneridae</taxon>
        <taxon>Pentapetalae</taxon>
        <taxon>rosids</taxon>
        <taxon>malvids</taxon>
        <taxon>Malvales</taxon>
        <taxon>Malvaceae</taxon>
        <taxon>Malvoideae</taxon>
        <taxon>Gossypium</taxon>
    </lineage>
</organism>
<dbReference type="GO" id="GO:0048544">
    <property type="term" value="P:recognition of pollen"/>
    <property type="evidence" value="ECO:0007669"/>
    <property type="project" value="InterPro"/>
</dbReference>
<evidence type="ECO:0000256" key="3">
    <source>
        <dbReference type="ARBA" id="ARBA00023180"/>
    </source>
</evidence>